<feature type="compositionally biased region" description="Low complexity" evidence="8">
    <location>
        <begin position="583"/>
        <end position="592"/>
    </location>
</feature>
<feature type="compositionally biased region" description="Low complexity" evidence="8">
    <location>
        <begin position="676"/>
        <end position="687"/>
    </location>
</feature>
<feature type="compositionally biased region" description="Polar residues" evidence="8">
    <location>
        <begin position="938"/>
        <end position="963"/>
    </location>
</feature>
<comment type="similarity">
    <text evidence="2">Belongs to the Nav/unc-53 family.</text>
</comment>
<dbReference type="OMA" id="QLHHNFW"/>
<reference evidence="10" key="3">
    <citation type="submission" date="2025-09" db="UniProtKB">
        <authorList>
            <consortium name="Ensembl"/>
        </authorList>
    </citation>
    <scope>IDENTIFICATION</scope>
</reference>
<evidence type="ECO:0000256" key="7">
    <source>
        <dbReference type="SAM" id="Coils"/>
    </source>
</evidence>
<feature type="compositionally biased region" description="Low complexity" evidence="8">
    <location>
        <begin position="127"/>
        <end position="138"/>
    </location>
</feature>
<comment type="subcellular location">
    <subcellularLocation>
        <location evidence="1">Nucleus outer membrane</location>
    </subcellularLocation>
</comment>
<keyword evidence="3 7" id="KW-0175">Coiled coil</keyword>
<feature type="compositionally biased region" description="Low complexity" evidence="8">
    <location>
        <begin position="964"/>
        <end position="974"/>
    </location>
</feature>
<accession>A0A665UZY2</accession>
<feature type="region of interest" description="Disordered" evidence="8">
    <location>
        <begin position="1220"/>
        <end position="1358"/>
    </location>
</feature>
<feature type="region of interest" description="Disordered" evidence="8">
    <location>
        <begin position="1394"/>
        <end position="1429"/>
    </location>
</feature>
<dbReference type="Ensembl" id="ENSENLT00000025678.1">
    <property type="protein sequence ID" value="ENSENLP00000024879.1"/>
    <property type="gene ID" value="ENSENLG00000010200.1"/>
</dbReference>
<keyword evidence="11" id="KW-1185">Reference proteome</keyword>
<feature type="compositionally biased region" description="Low complexity" evidence="8">
    <location>
        <begin position="1613"/>
        <end position="1630"/>
    </location>
</feature>
<dbReference type="PANTHER" id="PTHR12784">
    <property type="entry name" value="STEERIN"/>
    <property type="match status" value="1"/>
</dbReference>
<dbReference type="SUPFAM" id="SSF52540">
    <property type="entry name" value="P-loop containing nucleoside triphosphate hydrolases"/>
    <property type="match status" value="2"/>
</dbReference>
<feature type="compositionally biased region" description="Polar residues" evidence="8">
    <location>
        <begin position="1230"/>
        <end position="1280"/>
    </location>
</feature>
<name>A0A665UZY2_ECHNA</name>
<dbReference type="Pfam" id="PF00307">
    <property type="entry name" value="CH"/>
    <property type="match status" value="1"/>
</dbReference>
<gene>
    <name evidence="10" type="primary">nav2a</name>
</gene>
<feature type="compositionally biased region" description="Polar residues" evidence="8">
    <location>
        <begin position="644"/>
        <end position="659"/>
    </location>
</feature>
<evidence type="ECO:0000256" key="8">
    <source>
        <dbReference type="SAM" id="MobiDB-lite"/>
    </source>
</evidence>
<dbReference type="InterPro" id="IPR001715">
    <property type="entry name" value="CH_dom"/>
</dbReference>
<dbReference type="SMART" id="SM00382">
    <property type="entry name" value="AAA"/>
    <property type="match status" value="1"/>
</dbReference>
<feature type="compositionally biased region" description="Low complexity" evidence="8">
    <location>
        <begin position="150"/>
        <end position="168"/>
    </location>
</feature>
<dbReference type="PANTHER" id="PTHR12784:SF6">
    <property type="entry name" value="NEURON NAVIGATOR 2"/>
    <property type="match status" value="1"/>
</dbReference>
<protein>
    <recommendedName>
        <fullName evidence="6">Neuron navigator 3</fullName>
    </recommendedName>
</protein>
<evidence type="ECO:0000256" key="4">
    <source>
        <dbReference type="ARBA" id="ARBA00023136"/>
    </source>
</evidence>
<feature type="region of interest" description="Disordered" evidence="8">
    <location>
        <begin position="379"/>
        <end position="550"/>
    </location>
</feature>
<dbReference type="FunFam" id="3.40.50.300:FF:000316">
    <property type="entry name" value="Putative neuron navigator 3"/>
    <property type="match status" value="1"/>
</dbReference>
<evidence type="ECO:0000256" key="6">
    <source>
        <dbReference type="ARBA" id="ARBA00067343"/>
    </source>
</evidence>
<dbReference type="Pfam" id="PF23092">
    <property type="entry name" value="Ubiquitin_6"/>
    <property type="match status" value="1"/>
</dbReference>
<dbReference type="InterPro" id="IPR039041">
    <property type="entry name" value="Nav/unc-53"/>
</dbReference>
<dbReference type="InterPro" id="IPR027417">
    <property type="entry name" value="P-loop_NTPase"/>
</dbReference>
<feature type="compositionally biased region" description="Low complexity" evidence="8">
    <location>
        <begin position="274"/>
        <end position="294"/>
    </location>
</feature>
<reference evidence="10" key="2">
    <citation type="submission" date="2025-08" db="UniProtKB">
        <authorList>
            <consortium name="Ensembl"/>
        </authorList>
    </citation>
    <scope>IDENTIFICATION</scope>
</reference>
<evidence type="ECO:0000256" key="3">
    <source>
        <dbReference type="ARBA" id="ARBA00023054"/>
    </source>
</evidence>
<evidence type="ECO:0000256" key="1">
    <source>
        <dbReference type="ARBA" id="ARBA00004649"/>
    </source>
</evidence>
<feature type="compositionally biased region" description="Low complexity" evidence="8">
    <location>
        <begin position="1792"/>
        <end position="1805"/>
    </location>
</feature>
<feature type="region of interest" description="Disordered" evidence="8">
    <location>
        <begin position="252"/>
        <end position="367"/>
    </location>
</feature>
<feature type="compositionally biased region" description="Gly residues" evidence="8">
    <location>
        <begin position="1282"/>
        <end position="1293"/>
    </location>
</feature>
<dbReference type="InterPro" id="IPR036872">
    <property type="entry name" value="CH_dom_sf"/>
</dbReference>
<evidence type="ECO:0000259" key="9">
    <source>
        <dbReference type="PROSITE" id="PS50021"/>
    </source>
</evidence>
<feature type="compositionally biased region" description="Polar residues" evidence="8">
    <location>
        <begin position="603"/>
        <end position="612"/>
    </location>
</feature>
<evidence type="ECO:0000313" key="11">
    <source>
        <dbReference type="Proteomes" id="UP000472264"/>
    </source>
</evidence>
<feature type="region of interest" description="Disordered" evidence="8">
    <location>
        <begin position="644"/>
        <end position="687"/>
    </location>
</feature>
<feature type="compositionally biased region" description="Low complexity" evidence="8">
    <location>
        <begin position="2277"/>
        <end position="2291"/>
    </location>
</feature>
<organism evidence="10 11">
    <name type="scientific">Echeneis naucrates</name>
    <name type="common">Live sharksucker</name>
    <dbReference type="NCBI Taxonomy" id="173247"/>
    <lineage>
        <taxon>Eukaryota</taxon>
        <taxon>Metazoa</taxon>
        <taxon>Chordata</taxon>
        <taxon>Craniata</taxon>
        <taxon>Vertebrata</taxon>
        <taxon>Euteleostomi</taxon>
        <taxon>Actinopterygii</taxon>
        <taxon>Neopterygii</taxon>
        <taxon>Teleostei</taxon>
        <taxon>Neoteleostei</taxon>
        <taxon>Acanthomorphata</taxon>
        <taxon>Carangaria</taxon>
        <taxon>Carangiformes</taxon>
        <taxon>Echeneidae</taxon>
        <taxon>Echeneis</taxon>
    </lineage>
</organism>
<feature type="compositionally biased region" description="Low complexity" evidence="8">
    <location>
        <begin position="1405"/>
        <end position="1421"/>
    </location>
</feature>
<feature type="compositionally biased region" description="Low complexity" evidence="8">
    <location>
        <begin position="522"/>
        <end position="531"/>
    </location>
</feature>
<feature type="compositionally biased region" description="Basic and acidic residues" evidence="8">
    <location>
        <begin position="975"/>
        <end position="986"/>
    </location>
</feature>
<feature type="coiled-coil region" evidence="7">
    <location>
        <begin position="1510"/>
        <end position="1586"/>
    </location>
</feature>
<reference evidence="10" key="1">
    <citation type="submission" date="2021-04" db="EMBL/GenBank/DDBJ databases">
        <authorList>
            <consortium name="Wellcome Sanger Institute Data Sharing"/>
        </authorList>
    </citation>
    <scope>NUCLEOTIDE SEQUENCE [LARGE SCALE GENOMIC DNA]</scope>
</reference>
<dbReference type="InterPro" id="IPR003593">
    <property type="entry name" value="AAA+_ATPase"/>
</dbReference>
<dbReference type="Proteomes" id="UP000472264">
    <property type="component" value="Chromosome 3"/>
</dbReference>
<dbReference type="InterPro" id="IPR057568">
    <property type="entry name" value="CortBP2_NAV1-like_AAA_lid"/>
</dbReference>
<keyword evidence="4" id="KW-0472">Membrane</keyword>
<feature type="region of interest" description="Disordered" evidence="8">
    <location>
        <begin position="127"/>
        <end position="238"/>
    </location>
</feature>
<feature type="compositionally biased region" description="Low complexity" evidence="8">
    <location>
        <begin position="332"/>
        <end position="365"/>
    </location>
</feature>
<feature type="region of interest" description="Disordered" evidence="8">
    <location>
        <begin position="581"/>
        <end position="622"/>
    </location>
</feature>
<dbReference type="Gene3D" id="1.10.418.10">
    <property type="entry name" value="Calponin-like domain"/>
    <property type="match status" value="1"/>
</dbReference>
<dbReference type="Pfam" id="PF25408">
    <property type="entry name" value="AAA_lid_NAV1"/>
    <property type="match status" value="1"/>
</dbReference>
<feature type="region of interest" description="Disordered" evidence="8">
    <location>
        <begin position="2242"/>
        <end position="2305"/>
    </location>
</feature>
<dbReference type="CDD" id="cd21285">
    <property type="entry name" value="CH_NAV2"/>
    <property type="match status" value="1"/>
</dbReference>
<feature type="compositionally biased region" description="Low complexity" evidence="8">
    <location>
        <begin position="307"/>
        <end position="317"/>
    </location>
</feature>
<evidence type="ECO:0000313" key="10">
    <source>
        <dbReference type="Ensembl" id="ENSENLP00000024879.1"/>
    </source>
</evidence>
<keyword evidence="5" id="KW-0539">Nucleus</keyword>
<dbReference type="SMART" id="SM00033">
    <property type="entry name" value="CH"/>
    <property type="match status" value="1"/>
</dbReference>
<evidence type="ECO:0000256" key="5">
    <source>
        <dbReference type="ARBA" id="ARBA00023242"/>
    </source>
</evidence>
<feature type="region of interest" description="Disordered" evidence="8">
    <location>
        <begin position="821"/>
        <end position="1026"/>
    </location>
</feature>
<feature type="region of interest" description="Disordered" evidence="8">
    <location>
        <begin position="1057"/>
        <end position="1080"/>
    </location>
</feature>
<feature type="compositionally biased region" description="Gly residues" evidence="8">
    <location>
        <begin position="1062"/>
        <end position="1071"/>
    </location>
</feature>
<dbReference type="GO" id="GO:0005640">
    <property type="term" value="C:nuclear outer membrane"/>
    <property type="evidence" value="ECO:0007669"/>
    <property type="project" value="UniProtKB-SubCell"/>
</dbReference>
<feature type="compositionally biased region" description="Polar residues" evidence="8">
    <location>
        <begin position="1011"/>
        <end position="1021"/>
    </location>
</feature>
<feature type="compositionally biased region" description="Low complexity" evidence="8">
    <location>
        <begin position="826"/>
        <end position="862"/>
    </location>
</feature>
<feature type="compositionally biased region" description="Basic and acidic residues" evidence="8">
    <location>
        <begin position="391"/>
        <end position="433"/>
    </location>
</feature>
<dbReference type="Gene3D" id="3.40.50.300">
    <property type="entry name" value="P-loop containing nucleotide triphosphate hydrolases"/>
    <property type="match status" value="1"/>
</dbReference>
<feature type="domain" description="Calponin-homology (CH)" evidence="9">
    <location>
        <begin position="20"/>
        <end position="127"/>
    </location>
</feature>
<dbReference type="SUPFAM" id="SSF47576">
    <property type="entry name" value="Calponin-homology domain, CH-domain"/>
    <property type="match status" value="1"/>
</dbReference>
<dbReference type="GO" id="GO:0022008">
    <property type="term" value="P:neurogenesis"/>
    <property type="evidence" value="ECO:0007669"/>
    <property type="project" value="InterPro"/>
</dbReference>
<evidence type="ECO:0000256" key="2">
    <source>
        <dbReference type="ARBA" id="ARBA00006255"/>
    </source>
</evidence>
<proteinExistence type="inferred from homology"/>
<dbReference type="InterPro" id="IPR057126">
    <property type="entry name" value="NAV1-like_ubiquitin-like"/>
</dbReference>
<feature type="compositionally biased region" description="Polar residues" evidence="8">
    <location>
        <begin position="863"/>
        <end position="879"/>
    </location>
</feature>
<feature type="compositionally biased region" description="Low complexity" evidence="8">
    <location>
        <begin position="1342"/>
        <end position="1356"/>
    </location>
</feature>
<feature type="compositionally biased region" description="Basic and acidic residues" evidence="8">
    <location>
        <begin position="511"/>
        <end position="521"/>
    </location>
</feature>
<dbReference type="PROSITE" id="PS50021">
    <property type="entry name" value="CH"/>
    <property type="match status" value="1"/>
</dbReference>
<sequence>STIYSFCSFQVFMEFETRGLPDGGIYTDWANHYLAKSGHKRLIKDLQTDVTDGVLLAEIIQVVANEKIDDINGCPKSRSQMIENIDACLSFLAAKGVNIQGLSAEEIRNGNLKAILGLFFSLSRYKQQQQQAQRQNSQPSLPPTTQSQNAHPPLSQQSSAPAQLSHSPLPGPTARVSTAGSDAPPRGSVSAAGNRRSQGFSDKTKCTPPSPPPPALPGLLVHEGMNSQPSVMPENVPSSVVTVNSSTSIPAATSTLIPPSSSSSSSSNGKPWRSKSMSSKHTPSPSPSTTTLSSAMQSVKQEKDSSKAAPAAEAPSKVVTQKSMLEKLKLFNSKGGTKSSTSSSNGKTETAAPSTGTTVATTASSPKIALRGIAQRTFSRALTAKKGSVKGPEKDKDKEKGKEKEKEKGKEVGKRISVPDRTELRGEEPKEEVLSTAVDIENSNKRTSKIASFIPKGGKVAKKESSTPAHSGIPKPGGKAPGAGGKASSVKEAGERSRNTRLGGGLAMHRSPLDRDRDSRHSSSTSSLASTEGKTSNAPVAGGGTTQSTASNTVSVQLPQTQQHHSHPNMATVAPFMYRSQTDGEGTADTETGSGGGGGDTSLTKNSQTSIEDLSGEDAETRRLRTVKNIADLRQNLEETMSSLRGTQVTHSTLETTFDGSVTTDISSGSGGGSGTNSSSGGRTILSLTSTRPSLSSWRLGQSSPRLQAGDAPSLGNGYSGRVVGGQGGRYLYPGHLRRQLAGRGGALCSVDLGDRAGEDIDLDGMAMEVTGYMSDGDVLSKNAARTDDVTSGYMTDGGLGLYTRRLNRLPDSMTAVRETLHRNTSSGQGDADSWDDSSSVSSGISDNIDTDDINTSSSISSYANTPASRRKGLSTQPVTDAEKHSASTALHQVWSGDELKRPDGGSDSGVRMEPGSKWSRRNPSDISDESDKGGSVRKTTSVSHTGSWRRGMSTQVGVTSPRTKSTSSTGSTGKTDDVKVSEKGRVSPRPNGLHRSPSDAGRSSGDESHTLTSRTPTSTFGFKKQGPGMVTMVTASGATITSGSATLGKMPKSGARSLAGGLKGQDGGSAVGHHDDGFLPMSARSTLQYRSLPRPSRSGAAARNGNRCSTSSIDAAILSVTSHGKNSVSIAKGNSPGGLLANQTDREKGVSEMDNLRSGGAATVPMTGRQQVSSPTLRRLFGGKPGKQAPVTTAENMKNSTIISNPHATMTHVATVLESPDAGLGGGDSETSSPLSKSCNISLARSQASSPGSVYSSTGPSNSLTWGTTFSSSSAQSREGTLGGHGGAGSGGYPSVSSMHTSSESIDMSLGSAGGGGSHGTHREDTLSALGRTGSVKTGMSESPLSSPSASPIFSRNTLPRKQDRCTLISSLTSCRYGPSPQLRSHEEARDWLRSHSTSGLQESASNSPFSPGSSLTSPSGTRFNFGQLASSPTSAAQINLAGMRNNSLTNQDVPFDPCSDNRLRNSCMSLDEKTRTMSRSGSFRDGFEEVHGSSLSLVSSTSSIYSTIRKLRRELDASQEKVSALTTQLSANAHLVAAFEQSLGNMTIRLKSLTLTAEQKDSELNELRKTIELLKRQNAVAQAAINGVINTPELATKGERTDLRIRRQHSSDSVSSVASATSHSSVGSNMDADAKNKKKNKKNWLRSSFKQAFSKKKSPKSASSHSDIEEMTDSSLPSSPKLPHNGTSATSHMLRNTHSNTLLSECMDSEAETVMQLRSELREKEMKLTDIRLEALSSAHQLDQLREAMNRMQLEIEKLKAENDRLKLENQGSRTGSQASISSSPPPPTNNQAPGPGLSQQSLNLTTSESTSLDMLLDDTGGEGGVRKEGRHVKIVVSLDEDSKWGEEGRPRPFLIGCIGVSGKTKWDVLDGVVCRLFKEYITHVDPAGQLGLSSDSVEGYNIGEIHRHSSLSTAHTPELLPCGYLVGDNNTISIQLKGTGNVDSLVFDTLIPKPMLQRYVSLLKEHRRVILSGPSGTGKTYLANQLSRHLLLLAGRPLTPRAVVTFNVDHKSSKELRQYLSGLAEQCSGVPGVESPLVVILDNLHHVSSLGEIFNGLFNCNYQHCPYIIGTMSQATSSAPNLQLHYNFRWVLCANHMEPVKGFLGRYLRRKLIETEIGSRTRNMELVKIIDWIPRVWHHLNRFLETHSSSDVTIGPRLFLSCPMDVEGSRVWFTDLWNYSIIPYMLEAVREGLQLYGRRAAWEDPAAWVIDTYPWSATPTPADWPPLLQLRPEDVGFDGYSTPREGVRKEPPQSDSDADPLMNMLMRLKEAATSSSPQSYDSDSNSNSHQDDILDSSLESTL</sequence>
<dbReference type="FunFam" id="1.10.418.10:FF:000018">
    <property type="entry name" value="Neuron navigator 2"/>
    <property type="match status" value="1"/>
</dbReference>
<feature type="region of interest" description="Disordered" evidence="8">
    <location>
        <begin position="1771"/>
        <end position="1805"/>
    </location>
</feature>
<feature type="region of interest" description="Disordered" evidence="8">
    <location>
        <begin position="1601"/>
        <end position="1694"/>
    </location>
</feature>
<dbReference type="InParanoid" id="A0A665UZY2"/>